<keyword evidence="1" id="KW-1133">Transmembrane helix</keyword>
<dbReference type="AlphaFoldDB" id="A0A103YA44"/>
<dbReference type="Gramene" id="KVI05339">
    <property type="protein sequence ID" value="KVI05339"/>
    <property type="gene ID" value="Ccrd_016327"/>
</dbReference>
<gene>
    <name evidence="2" type="ORF">Ccrd_016327</name>
</gene>
<keyword evidence="1" id="KW-0472">Membrane</keyword>
<dbReference type="PANTHER" id="PTHR33264:SF27">
    <property type="entry name" value="TRANSMEMBRANE PROTEIN"/>
    <property type="match status" value="1"/>
</dbReference>
<reference evidence="2 3" key="1">
    <citation type="journal article" date="2016" name="Sci. Rep.">
        <title>The genome sequence of the outbreeding globe artichoke constructed de novo incorporating a phase-aware low-pass sequencing strategy of F1 progeny.</title>
        <authorList>
            <person name="Scaglione D."/>
            <person name="Reyes-Chin-Wo S."/>
            <person name="Acquadro A."/>
            <person name="Froenicke L."/>
            <person name="Portis E."/>
            <person name="Beitel C."/>
            <person name="Tirone M."/>
            <person name="Mauro R."/>
            <person name="Lo Monaco A."/>
            <person name="Mauromicale G."/>
            <person name="Faccioli P."/>
            <person name="Cattivelli L."/>
            <person name="Rieseberg L."/>
            <person name="Michelmore R."/>
            <person name="Lanteri S."/>
        </authorList>
    </citation>
    <scope>NUCLEOTIDE SEQUENCE [LARGE SCALE GENOMIC DNA]</scope>
    <source>
        <strain evidence="2">2C</strain>
    </source>
</reference>
<accession>A0A103YA44</accession>
<dbReference type="PANTHER" id="PTHR33264">
    <property type="entry name" value="EXPRESSED PROTEIN"/>
    <property type="match status" value="1"/>
</dbReference>
<evidence type="ECO:0000313" key="2">
    <source>
        <dbReference type="EMBL" id="KVI05339.1"/>
    </source>
</evidence>
<evidence type="ECO:0000313" key="3">
    <source>
        <dbReference type="Proteomes" id="UP000243975"/>
    </source>
</evidence>
<comment type="caution">
    <text evidence="2">The sequence shown here is derived from an EMBL/GenBank/DDBJ whole genome shotgun (WGS) entry which is preliminary data.</text>
</comment>
<keyword evidence="3" id="KW-1185">Reference proteome</keyword>
<keyword evidence="1" id="KW-0812">Transmembrane</keyword>
<dbReference type="OMA" id="CIVICCC"/>
<protein>
    <recommendedName>
        <fullName evidence="4">Transmembrane protein</fullName>
    </recommendedName>
</protein>
<proteinExistence type="predicted"/>
<feature type="transmembrane region" description="Helical" evidence="1">
    <location>
        <begin position="16"/>
        <end position="35"/>
    </location>
</feature>
<evidence type="ECO:0008006" key="4">
    <source>
        <dbReference type="Google" id="ProtNLM"/>
    </source>
</evidence>
<name>A0A103YA44_CYNCS</name>
<sequence>MDDKRQDWNMIAADCFVLSCCCQCLILQILVFLLLKLPTKLFRKTKEYMKRKFGIRRRVARCAAAVIGRQRPQPRRRIMVEDLRRDGCMEEVEKVLSEMYKKGEFGFGSFWRGDDDDDDDEGLVDDNFRIRFVNQQHGYDGNYQFIQVFGPLTMHSI</sequence>
<dbReference type="EMBL" id="LEKV01001877">
    <property type="protein sequence ID" value="KVI05339.1"/>
    <property type="molecule type" value="Genomic_DNA"/>
</dbReference>
<evidence type="ECO:0000256" key="1">
    <source>
        <dbReference type="SAM" id="Phobius"/>
    </source>
</evidence>
<organism evidence="2 3">
    <name type="scientific">Cynara cardunculus var. scolymus</name>
    <name type="common">Globe artichoke</name>
    <name type="synonym">Cynara scolymus</name>
    <dbReference type="NCBI Taxonomy" id="59895"/>
    <lineage>
        <taxon>Eukaryota</taxon>
        <taxon>Viridiplantae</taxon>
        <taxon>Streptophyta</taxon>
        <taxon>Embryophyta</taxon>
        <taxon>Tracheophyta</taxon>
        <taxon>Spermatophyta</taxon>
        <taxon>Magnoliopsida</taxon>
        <taxon>eudicotyledons</taxon>
        <taxon>Gunneridae</taxon>
        <taxon>Pentapetalae</taxon>
        <taxon>asterids</taxon>
        <taxon>campanulids</taxon>
        <taxon>Asterales</taxon>
        <taxon>Asteraceae</taxon>
        <taxon>Carduoideae</taxon>
        <taxon>Cardueae</taxon>
        <taxon>Carduinae</taxon>
        <taxon>Cynara</taxon>
    </lineage>
</organism>
<dbReference type="Proteomes" id="UP000243975">
    <property type="component" value="Unassembled WGS sequence"/>
</dbReference>